<keyword evidence="7" id="KW-1185">Reference proteome</keyword>
<dbReference type="EMBL" id="JACEEZ010017810">
    <property type="protein sequence ID" value="KAG0717331.1"/>
    <property type="molecule type" value="Genomic_DNA"/>
</dbReference>
<feature type="compositionally biased region" description="Basic residues" evidence="5">
    <location>
        <begin position="179"/>
        <end position="191"/>
    </location>
</feature>
<organism evidence="6 7">
    <name type="scientific">Chionoecetes opilio</name>
    <name type="common">Atlantic snow crab</name>
    <name type="synonym">Cancer opilio</name>
    <dbReference type="NCBI Taxonomy" id="41210"/>
    <lineage>
        <taxon>Eukaryota</taxon>
        <taxon>Metazoa</taxon>
        <taxon>Ecdysozoa</taxon>
        <taxon>Arthropoda</taxon>
        <taxon>Crustacea</taxon>
        <taxon>Multicrustacea</taxon>
        <taxon>Malacostraca</taxon>
        <taxon>Eumalacostraca</taxon>
        <taxon>Eucarida</taxon>
        <taxon>Decapoda</taxon>
        <taxon>Pleocyemata</taxon>
        <taxon>Brachyura</taxon>
        <taxon>Eubrachyura</taxon>
        <taxon>Majoidea</taxon>
        <taxon>Majidae</taxon>
        <taxon>Chionoecetes</taxon>
    </lineage>
</organism>
<dbReference type="GO" id="GO:0005524">
    <property type="term" value="F:ATP binding"/>
    <property type="evidence" value="ECO:0007669"/>
    <property type="project" value="UniProtKB-KW"/>
</dbReference>
<evidence type="ECO:0000256" key="5">
    <source>
        <dbReference type="SAM" id="MobiDB-lite"/>
    </source>
</evidence>
<feature type="compositionally biased region" description="Acidic residues" evidence="5">
    <location>
        <begin position="306"/>
        <end position="317"/>
    </location>
</feature>
<keyword evidence="4" id="KW-0067">ATP-binding</keyword>
<evidence type="ECO:0000256" key="4">
    <source>
        <dbReference type="ARBA" id="ARBA00022840"/>
    </source>
</evidence>
<feature type="region of interest" description="Disordered" evidence="5">
    <location>
        <begin position="135"/>
        <end position="466"/>
    </location>
</feature>
<dbReference type="OrthoDB" id="8124024at2759"/>
<evidence type="ECO:0000256" key="1">
    <source>
        <dbReference type="ARBA" id="ARBA00004123"/>
    </source>
</evidence>
<keyword evidence="3 6" id="KW-0378">Hydrolase</keyword>
<feature type="region of interest" description="Disordered" evidence="5">
    <location>
        <begin position="1"/>
        <end position="24"/>
    </location>
</feature>
<dbReference type="GO" id="GO:0006338">
    <property type="term" value="P:chromatin remodeling"/>
    <property type="evidence" value="ECO:0007669"/>
    <property type="project" value="TreeGrafter"/>
</dbReference>
<comment type="subcellular location">
    <subcellularLocation>
        <location evidence="1">Nucleus</location>
    </subcellularLocation>
</comment>
<gene>
    <name evidence="6" type="primary">dom_3</name>
    <name evidence="6" type="ORF">GWK47_054693</name>
</gene>
<dbReference type="PANTHER" id="PTHR45685">
    <property type="entry name" value="HELICASE SRCAP-RELATED"/>
    <property type="match status" value="1"/>
</dbReference>
<dbReference type="Proteomes" id="UP000770661">
    <property type="component" value="Unassembled WGS sequence"/>
</dbReference>
<keyword evidence="3 6" id="KW-0347">Helicase</keyword>
<dbReference type="GO" id="GO:0000812">
    <property type="term" value="C:Swr1 complex"/>
    <property type="evidence" value="ECO:0007669"/>
    <property type="project" value="TreeGrafter"/>
</dbReference>
<feature type="compositionally biased region" description="Acidic residues" evidence="5">
    <location>
        <begin position="408"/>
        <end position="419"/>
    </location>
</feature>
<proteinExistence type="predicted"/>
<evidence type="ECO:0000256" key="2">
    <source>
        <dbReference type="ARBA" id="ARBA00022741"/>
    </source>
</evidence>
<name>A0A8J5CQJ7_CHIOP</name>
<evidence type="ECO:0000313" key="6">
    <source>
        <dbReference type="EMBL" id="KAG0717331.1"/>
    </source>
</evidence>
<dbReference type="GO" id="GO:0042393">
    <property type="term" value="F:histone binding"/>
    <property type="evidence" value="ECO:0007669"/>
    <property type="project" value="TreeGrafter"/>
</dbReference>
<comment type="caution">
    <text evidence="6">The sequence shown here is derived from an EMBL/GenBank/DDBJ whole genome shotgun (WGS) entry which is preliminary data.</text>
</comment>
<feature type="region of interest" description="Disordered" evidence="5">
    <location>
        <begin position="57"/>
        <end position="77"/>
    </location>
</feature>
<dbReference type="InterPro" id="IPR050520">
    <property type="entry name" value="INO80/SWR1_helicase"/>
</dbReference>
<feature type="compositionally biased region" description="Acidic residues" evidence="5">
    <location>
        <begin position="57"/>
        <end position="72"/>
    </location>
</feature>
<reference evidence="6" key="1">
    <citation type="submission" date="2020-07" db="EMBL/GenBank/DDBJ databases">
        <title>The High-quality genome of the commercially important snow crab, Chionoecetes opilio.</title>
        <authorList>
            <person name="Jeong J.-H."/>
            <person name="Ryu S."/>
        </authorList>
    </citation>
    <scope>NUCLEOTIDE SEQUENCE</scope>
    <source>
        <strain evidence="6">MADBK_172401_WGS</strain>
        <tissue evidence="6">Digestive gland</tissue>
    </source>
</reference>
<feature type="compositionally biased region" description="Acidic residues" evidence="5">
    <location>
        <begin position="275"/>
        <end position="284"/>
    </location>
</feature>
<accession>A0A8J5CQJ7</accession>
<protein>
    <submittedName>
        <fullName evidence="6">Helicase domino</fullName>
    </submittedName>
</protein>
<dbReference type="GO" id="GO:0003677">
    <property type="term" value="F:DNA binding"/>
    <property type="evidence" value="ECO:0007669"/>
    <property type="project" value="UniProtKB-KW"/>
</dbReference>
<feature type="compositionally biased region" description="Acidic residues" evidence="5">
    <location>
        <begin position="197"/>
        <end position="210"/>
    </location>
</feature>
<keyword evidence="2" id="KW-0547">Nucleotide-binding</keyword>
<sequence length="466" mass="50530">MSDVLDKTKPAEEQAKEAPDGEHVKMGAFETALAAAEDETDVQAAKTAKAEAAAELAEFDENIPIEEGEGGEELSKAEQEVATLMKQLTPVEKYAMKFLESSDDGWAAEAERMAAEIEQQKKEWELGRLQALKDEEERMAHNSDEDILTYSSADAHNQVNIKKKGREKEKGQVETVGAGKRRVGRPSKSPKAKIVSEDESDDYNSSDEDILAYSSADAPNQVNIKKKGREKGQVETVGAGRRRVGRPSKSPKSPKAKIVSEDESDDYNSSNSDTDLSESEDNMSESDSSSDVTFGVSHKRLKADKDEEMGEEDDESDTPPVSPSKVVFNRVSEDSPRTRSRGRVKINLWTLDVNPVLPGERPVPFSRKQMAKLRTQGLNIPSYEGSSSPSHSEDRSRNNSGQTMNGELEGEGEDVEVDVVGDSGDSSNIDGTVDEVNGRGESLEDVAGSLKAGGPTPIAVHNGVGL</sequence>
<feature type="compositionally biased region" description="Basic and acidic residues" evidence="5">
    <location>
        <begin position="135"/>
        <end position="144"/>
    </location>
</feature>
<dbReference type="PANTHER" id="PTHR45685:SF1">
    <property type="entry name" value="HELICASE SRCAP"/>
    <property type="match status" value="1"/>
</dbReference>
<feature type="compositionally biased region" description="Polar residues" evidence="5">
    <location>
        <begin position="149"/>
        <end position="160"/>
    </location>
</feature>
<evidence type="ECO:0000256" key="3">
    <source>
        <dbReference type="ARBA" id="ARBA00022806"/>
    </source>
</evidence>
<evidence type="ECO:0000313" key="7">
    <source>
        <dbReference type="Proteomes" id="UP000770661"/>
    </source>
</evidence>
<dbReference type="GO" id="GO:0016887">
    <property type="term" value="F:ATP hydrolysis activity"/>
    <property type="evidence" value="ECO:0007669"/>
    <property type="project" value="TreeGrafter"/>
</dbReference>
<dbReference type="GO" id="GO:0004386">
    <property type="term" value="F:helicase activity"/>
    <property type="evidence" value="ECO:0007669"/>
    <property type="project" value="UniProtKB-KW"/>
</dbReference>
<feature type="compositionally biased region" description="Low complexity" evidence="5">
    <location>
        <begin position="381"/>
        <end position="390"/>
    </location>
</feature>
<dbReference type="AlphaFoldDB" id="A0A8J5CQJ7"/>